<dbReference type="OrthoDB" id="5153959at2759"/>
<proteinExistence type="predicted"/>
<dbReference type="InterPro" id="IPR001005">
    <property type="entry name" value="SANT/Myb"/>
</dbReference>
<feature type="compositionally biased region" description="Low complexity" evidence="1">
    <location>
        <begin position="178"/>
        <end position="197"/>
    </location>
</feature>
<gene>
    <name evidence="3" type="ORF">FALBO_9663</name>
</gene>
<dbReference type="PROSITE" id="PS50090">
    <property type="entry name" value="MYB_LIKE"/>
    <property type="match status" value="1"/>
</dbReference>
<feature type="region of interest" description="Disordered" evidence="1">
    <location>
        <begin position="151"/>
        <end position="396"/>
    </location>
</feature>
<reference evidence="3 4" key="1">
    <citation type="submission" date="2020-01" db="EMBL/GenBank/DDBJ databases">
        <title>Identification and distribution of gene clusters putatively required for synthesis of sphingolipid metabolism inhibitors in phylogenetically diverse species of the filamentous fungus Fusarium.</title>
        <authorList>
            <person name="Kim H.-S."/>
            <person name="Busman M."/>
            <person name="Brown D.W."/>
            <person name="Divon H."/>
            <person name="Uhlig S."/>
            <person name="Proctor R.H."/>
        </authorList>
    </citation>
    <scope>NUCLEOTIDE SEQUENCE [LARGE SCALE GENOMIC DNA]</scope>
    <source>
        <strain evidence="3 4">NRRL 20459</strain>
    </source>
</reference>
<evidence type="ECO:0000313" key="4">
    <source>
        <dbReference type="Proteomes" id="UP000554235"/>
    </source>
</evidence>
<evidence type="ECO:0000256" key="1">
    <source>
        <dbReference type="SAM" id="MobiDB-lite"/>
    </source>
</evidence>
<feature type="compositionally biased region" description="Acidic residues" evidence="1">
    <location>
        <begin position="292"/>
        <end position="310"/>
    </location>
</feature>
<evidence type="ECO:0000313" key="3">
    <source>
        <dbReference type="EMBL" id="KAF4463514.1"/>
    </source>
</evidence>
<feature type="region of interest" description="Disordered" evidence="1">
    <location>
        <begin position="1"/>
        <end position="42"/>
    </location>
</feature>
<dbReference type="EMBL" id="JAADYS010001343">
    <property type="protein sequence ID" value="KAF4463514.1"/>
    <property type="molecule type" value="Genomic_DNA"/>
</dbReference>
<comment type="caution">
    <text evidence="3">The sequence shown here is derived from an EMBL/GenBank/DDBJ whole genome shotgun (WGS) entry which is preliminary data.</text>
</comment>
<evidence type="ECO:0000259" key="2">
    <source>
        <dbReference type="PROSITE" id="PS50090"/>
    </source>
</evidence>
<accession>A0A8H4P5R0</accession>
<protein>
    <recommendedName>
        <fullName evidence="2">Myb-like domain-containing protein</fullName>
    </recommendedName>
</protein>
<organism evidence="3 4">
    <name type="scientific">Fusarium albosuccineum</name>
    <dbReference type="NCBI Taxonomy" id="1237068"/>
    <lineage>
        <taxon>Eukaryota</taxon>
        <taxon>Fungi</taxon>
        <taxon>Dikarya</taxon>
        <taxon>Ascomycota</taxon>
        <taxon>Pezizomycotina</taxon>
        <taxon>Sordariomycetes</taxon>
        <taxon>Hypocreomycetidae</taxon>
        <taxon>Hypocreales</taxon>
        <taxon>Nectriaceae</taxon>
        <taxon>Fusarium</taxon>
        <taxon>Fusarium decemcellulare species complex</taxon>
    </lineage>
</organism>
<sequence>MASTASDADQQWLRQSCTPPIFHADTPPSCDGEALSDLGASQDTAIVIPEDSDTEDEDYGGEYSHSPQSYITTATSIVTHFESPVGVEGGSIWTHDSRLDPPADPEPNARTLCQINTTSTASVDFGNLSINMESPSWPTMTDEQLITEAIPDIPTTSEPAKAIDSLSDEETCEGSKDVPVTPSRSTYSPTTTTPEVTAQAPPSDSEACPSAERDDATRVHIPCLSPGLSPESPPDQAQDQDRKSCSSSGTESGSSEAESGSLLGTQTCPPSCEGLSGHRSRRTSLRTREVVQDEDGEETDTEDTESEDGLDVPQRGRDQDYCPSSPEAQRYDSEVDHEDEELNRRKRRKLSLSPYALPLGALSSRQIQSPRSTAQSPRRHRTSYSPAMPRTDAGPSDVDTCISRFEEWPLSNVCLKRITEGNKTTFQLQFEWTPESNRPHAQISVPHPKDRELALASTPRTTSSGGKWTTEEENIVRSMRHAGRSWDEIHCALPHRSQGTIQVRYSTKLKHLPNSM</sequence>
<keyword evidence="4" id="KW-1185">Reference proteome</keyword>
<feature type="domain" description="Myb-like" evidence="2">
    <location>
        <begin position="460"/>
        <end position="509"/>
    </location>
</feature>
<dbReference type="AlphaFoldDB" id="A0A8H4P5R0"/>
<feature type="compositionally biased region" description="Polar residues" evidence="1">
    <location>
        <begin position="1"/>
        <end position="18"/>
    </location>
</feature>
<feature type="compositionally biased region" description="Low complexity" evidence="1">
    <location>
        <begin position="245"/>
        <end position="261"/>
    </location>
</feature>
<dbReference type="Proteomes" id="UP000554235">
    <property type="component" value="Unassembled WGS sequence"/>
</dbReference>
<feature type="compositionally biased region" description="Polar residues" evidence="1">
    <location>
        <begin position="363"/>
        <end position="376"/>
    </location>
</feature>
<name>A0A8H4P5R0_9HYPO</name>